<name>A0A7W9KC82_9PSEU</name>
<gene>
    <name evidence="3" type="ORF">BJ998_001042</name>
</gene>
<dbReference type="AlphaFoldDB" id="A0A7W9KC82"/>
<dbReference type="InterPro" id="IPR001509">
    <property type="entry name" value="Epimerase_deHydtase"/>
</dbReference>
<comment type="similarity">
    <text evidence="1">Belongs to the NAD(P)-dependent epimerase/dehydratase family.</text>
</comment>
<comment type="caution">
    <text evidence="3">The sequence shown here is derived from an EMBL/GenBank/DDBJ whole genome shotgun (WGS) entry which is preliminary data.</text>
</comment>
<evidence type="ECO:0000259" key="2">
    <source>
        <dbReference type="Pfam" id="PF01370"/>
    </source>
</evidence>
<evidence type="ECO:0000313" key="3">
    <source>
        <dbReference type="EMBL" id="MBB5889846.1"/>
    </source>
</evidence>
<keyword evidence="4" id="KW-1185">Reference proteome</keyword>
<dbReference type="SUPFAM" id="SSF51735">
    <property type="entry name" value="NAD(P)-binding Rossmann-fold domains"/>
    <property type="match status" value="1"/>
</dbReference>
<feature type="domain" description="NAD-dependent epimerase/dehydratase" evidence="2">
    <location>
        <begin position="4"/>
        <end position="231"/>
    </location>
</feature>
<organism evidence="3 4">
    <name type="scientific">Kutzneria kofuensis</name>
    <dbReference type="NCBI Taxonomy" id="103725"/>
    <lineage>
        <taxon>Bacteria</taxon>
        <taxon>Bacillati</taxon>
        <taxon>Actinomycetota</taxon>
        <taxon>Actinomycetes</taxon>
        <taxon>Pseudonocardiales</taxon>
        <taxon>Pseudonocardiaceae</taxon>
        <taxon>Kutzneria</taxon>
    </lineage>
</organism>
<dbReference type="Gene3D" id="3.90.25.10">
    <property type="entry name" value="UDP-galactose 4-epimerase, domain 1"/>
    <property type="match status" value="1"/>
</dbReference>
<dbReference type="RefSeq" id="WP_184858954.1">
    <property type="nucleotide sequence ID" value="NZ_BAAAWY010000008.1"/>
</dbReference>
<dbReference type="PANTHER" id="PTHR43000">
    <property type="entry name" value="DTDP-D-GLUCOSE 4,6-DEHYDRATASE-RELATED"/>
    <property type="match status" value="1"/>
</dbReference>
<dbReference type="Proteomes" id="UP000585638">
    <property type="component" value="Unassembled WGS sequence"/>
</dbReference>
<dbReference type="Gene3D" id="3.40.50.720">
    <property type="entry name" value="NAD(P)-binding Rossmann-like Domain"/>
    <property type="match status" value="1"/>
</dbReference>
<proteinExistence type="inferred from homology"/>
<evidence type="ECO:0000313" key="4">
    <source>
        <dbReference type="Proteomes" id="UP000585638"/>
    </source>
</evidence>
<evidence type="ECO:0000256" key="1">
    <source>
        <dbReference type="ARBA" id="ARBA00007637"/>
    </source>
</evidence>
<dbReference type="EMBL" id="JACHIR010000001">
    <property type="protein sequence ID" value="MBB5889846.1"/>
    <property type="molecule type" value="Genomic_DNA"/>
</dbReference>
<protein>
    <submittedName>
        <fullName evidence="3">Nucleoside-diphosphate-sugar epimerase</fullName>
    </submittedName>
</protein>
<accession>A0A7W9KC82</accession>
<dbReference type="InterPro" id="IPR036291">
    <property type="entry name" value="NAD(P)-bd_dom_sf"/>
</dbReference>
<dbReference type="Pfam" id="PF01370">
    <property type="entry name" value="Epimerase"/>
    <property type="match status" value="1"/>
</dbReference>
<sequence length="302" mass="31338">MRRVLVLGAAGFLGRHVFRRLAHDRDLTVITSGRSPLAASPWHVSLDLGVCGPDAIGSMLQAVMPDVVVNCAGVTNGDPATMVAGNVTATSSLVEALLDSDLPIRLVHLGCSAEYGVADVGRPINEDAPVRPEGPYGVTKLAATRLVVTARTAGLEATVLRVFSAIGPGMSVDSVVGPVVAEIRRAAGTDGDVVLGPLDVVRDFVDARDVAGAVEAAVTAVSLDWPVVNVGSGHGVPLRTLADTMTRIVGLPGQIRESDATPGPAPEIPWQQADVTIAERSLGWRPRIALATSLADLWCSTM</sequence>
<reference evidence="3 4" key="1">
    <citation type="submission" date="2020-08" db="EMBL/GenBank/DDBJ databases">
        <title>Sequencing the genomes of 1000 actinobacteria strains.</title>
        <authorList>
            <person name="Klenk H.-P."/>
        </authorList>
    </citation>
    <scope>NUCLEOTIDE SEQUENCE [LARGE SCALE GENOMIC DNA]</scope>
    <source>
        <strain evidence="3 4">DSM 43851</strain>
    </source>
</reference>